<feature type="compositionally biased region" description="Polar residues" evidence="2">
    <location>
        <begin position="15"/>
        <end position="34"/>
    </location>
</feature>
<protein>
    <submittedName>
        <fullName evidence="3">Uncharacterized protein</fullName>
    </submittedName>
</protein>
<keyword evidence="4" id="KW-1185">Reference proteome</keyword>
<feature type="region of interest" description="Disordered" evidence="2">
    <location>
        <begin position="1"/>
        <end position="76"/>
    </location>
</feature>
<proteinExistence type="inferred from homology"/>
<name>A0A2H5QYB1_CITUN</name>
<dbReference type="PANTHER" id="PTHR33801">
    <property type="entry name" value="ABSCISIC STRESS-RIPENING PROTEIN 5"/>
    <property type="match status" value="1"/>
</dbReference>
<evidence type="ECO:0000256" key="2">
    <source>
        <dbReference type="SAM" id="MobiDB-lite"/>
    </source>
</evidence>
<comment type="similarity">
    <text evidence="1">Belongs to the abscisic acid and water stress-induced protein family.</text>
</comment>
<evidence type="ECO:0000313" key="3">
    <source>
        <dbReference type="EMBL" id="GAY69606.1"/>
    </source>
</evidence>
<dbReference type="InterPro" id="IPR003496">
    <property type="entry name" value="ABA_WDS"/>
</dbReference>
<comment type="caution">
    <text evidence="3">The sequence shown here is derived from an EMBL/GenBank/DDBJ whole genome shotgun (WGS) entry which is preliminary data.</text>
</comment>
<evidence type="ECO:0000256" key="1">
    <source>
        <dbReference type="ARBA" id="ARBA00007160"/>
    </source>
</evidence>
<feature type="compositionally biased region" description="Basic and acidic residues" evidence="2">
    <location>
        <begin position="1"/>
        <end position="10"/>
    </location>
</feature>
<dbReference type="Pfam" id="PF02496">
    <property type="entry name" value="ABA_WDS"/>
    <property type="match status" value="1"/>
</dbReference>
<dbReference type="EMBL" id="BDQV01017275">
    <property type="protein sequence ID" value="GAY69606.1"/>
    <property type="molecule type" value="Genomic_DNA"/>
</dbReference>
<feature type="non-terminal residue" evidence="3">
    <location>
        <position position="124"/>
    </location>
</feature>
<sequence length="124" mass="13845">HHHKEHEKPEGATGYSDSTTGYSDQSATAYSETTGYPGDRCRPSETESGDYGRKEEEVDYKKEEKHHKHLEHLGELGTAGAGAFALLEKHKAEKDPEHAHRHKIEEEIAAAASRWIGRICVPRA</sequence>
<organism evidence="3 4">
    <name type="scientific">Citrus unshiu</name>
    <name type="common">Satsuma mandarin</name>
    <name type="synonym">Citrus nobilis var. unshiu</name>
    <dbReference type="NCBI Taxonomy" id="55188"/>
    <lineage>
        <taxon>Eukaryota</taxon>
        <taxon>Viridiplantae</taxon>
        <taxon>Streptophyta</taxon>
        <taxon>Embryophyta</taxon>
        <taxon>Tracheophyta</taxon>
        <taxon>Spermatophyta</taxon>
        <taxon>Magnoliopsida</taxon>
        <taxon>eudicotyledons</taxon>
        <taxon>Gunneridae</taxon>
        <taxon>Pentapetalae</taxon>
        <taxon>rosids</taxon>
        <taxon>malvids</taxon>
        <taxon>Sapindales</taxon>
        <taxon>Rutaceae</taxon>
        <taxon>Aurantioideae</taxon>
        <taxon>Citrus</taxon>
    </lineage>
</organism>
<gene>
    <name evidence="3" type="ORF">CUMW_289930</name>
</gene>
<feature type="compositionally biased region" description="Basic and acidic residues" evidence="2">
    <location>
        <begin position="39"/>
        <end position="63"/>
    </location>
</feature>
<feature type="non-terminal residue" evidence="3">
    <location>
        <position position="1"/>
    </location>
</feature>
<dbReference type="Proteomes" id="UP000236630">
    <property type="component" value="Unassembled WGS sequence"/>
</dbReference>
<evidence type="ECO:0000313" key="4">
    <source>
        <dbReference type="Proteomes" id="UP000236630"/>
    </source>
</evidence>
<reference evidence="3 4" key="1">
    <citation type="journal article" date="2017" name="Front. Genet.">
        <title>Draft sequencing of the heterozygous diploid genome of Satsuma (Citrus unshiu Marc.) using a hybrid assembly approach.</title>
        <authorList>
            <person name="Shimizu T."/>
            <person name="Tanizawa Y."/>
            <person name="Mochizuki T."/>
            <person name="Nagasaki H."/>
            <person name="Yoshioka T."/>
            <person name="Toyoda A."/>
            <person name="Fujiyama A."/>
            <person name="Kaminuma E."/>
            <person name="Nakamura Y."/>
        </authorList>
    </citation>
    <scope>NUCLEOTIDE SEQUENCE [LARGE SCALE GENOMIC DNA]</scope>
    <source>
        <strain evidence="4">cv. Miyagawa wase</strain>
    </source>
</reference>
<dbReference type="STRING" id="55188.A0A2H5QYB1"/>
<accession>A0A2H5QYB1</accession>
<dbReference type="AlphaFoldDB" id="A0A2H5QYB1"/>